<accession>A0A370KEV1</accession>
<evidence type="ECO:0000259" key="7">
    <source>
        <dbReference type="Pfam" id="PF01292"/>
    </source>
</evidence>
<gene>
    <name evidence="8" type="ORF">B5K06_32295</name>
</gene>
<dbReference type="EMBL" id="NAAC01000046">
    <property type="protein sequence ID" value="RDJ02751.1"/>
    <property type="molecule type" value="Genomic_DNA"/>
</dbReference>
<feature type="transmembrane region" description="Helical" evidence="6">
    <location>
        <begin position="126"/>
        <end position="147"/>
    </location>
</feature>
<keyword evidence="3 6" id="KW-0812">Transmembrane</keyword>
<reference evidence="8 9" key="1">
    <citation type="submission" date="2017-03" db="EMBL/GenBank/DDBJ databases">
        <title>Genome analysis of Rhizobial strains effectives or ineffectives for nitrogen fixation isolated from bean seeds.</title>
        <authorList>
            <person name="Peralta H."/>
            <person name="Aguilar-Vera A."/>
            <person name="Mora Y."/>
            <person name="Vargas-Lagunas C."/>
            <person name="Girard L."/>
            <person name="Mora J."/>
        </authorList>
    </citation>
    <scope>NUCLEOTIDE SEQUENCE [LARGE SCALE GENOMIC DNA]</scope>
    <source>
        <strain evidence="8 9">CCGM3</strain>
    </source>
</reference>
<evidence type="ECO:0000256" key="5">
    <source>
        <dbReference type="ARBA" id="ARBA00023136"/>
    </source>
</evidence>
<name>A0A370KEV1_9HYPH</name>
<sequence>MSAEASNDNIRYPRRVFIRRHSVVTRLTHWLNVLCLSFLLLSGLQIFNAHPELYWGHYGADGDPAVLTIGANDAAEPSGFVRVAGVQVPTTGVLGVSNVDGEPTARAFPSWATIPSFQDLAAGRRWHFFFAWLFVINGIIYLGFSVLSGHFRRDLAPTAYELSPSHLGREVLDHARLRFPKGEEAKHYNALQKLTYLAVIVILLPLMVLTGLTMSPGVDAAFPALVEIFGGRQSARTIHFITASALVVFVIVHVAMVVLSGTWNNIRSMVTGRYAIHEEGPNA</sequence>
<dbReference type="RefSeq" id="WP_114715808.1">
    <property type="nucleotide sequence ID" value="NZ_KZ857269.1"/>
</dbReference>
<evidence type="ECO:0000256" key="4">
    <source>
        <dbReference type="ARBA" id="ARBA00022989"/>
    </source>
</evidence>
<evidence type="ECO:0000256" key="1">
    <source>
        <dbReference type="ARBA" id="ARBA00004651"/>
    </source>
</evidence>
<keyword evidence="4 6" id="KW-1133">Transmembrane helix</keyword>
<feature type="transmembrane region" description="Helical" evidence="6">
    <location>
        <begin position="27"/>
        <end position="47"/>
    </location>
</feature>
<organism evidence="8 9">
    <name type="scientific">Rhizobium grahamii</name>
    <dbReference type="NCBI Taxonomy" id="1120045"/>
    <lineage>
        <taxon>Bacteria</taxon>
        <taxon>Pseudomonadati</taxon>
        <taxon>Pseudomonadota</taxon>
        <taxon>Alphaproteobacteria</taxon>
        <taxon>Hyphomicrobiales</taxon>
        <taxon>Rhizobiaceae</taxon>
        <taxon>Rhizobium/Agrobacterium group</taxon>
        <taxon>Rhizobium</taxon>
    </lineage>
</organism>
<evidence type="ECO:0000313" key="9">
    <source>
        <dbReference type="Proteomes" id="UP000254939"/>
    </source>
</evidence>
<dbReference type="GO" id="GO:0005886">
    <property type="term" value="C:plasma membrane"/>
    <property type="evidence" value="ECO:0007669"/>
    <property type="project" value="UniProtKB-SubCell"/>
</dbReference>
<dbReference type="OrthoDB" id="9781740at2"/>
<dbReference type="AlphaFoldDB" id="A0A370KEV1"/>
<keyword evidence="2" id="KW-1003">Cell membrane</keyword>
<proteinExistence type="predicted"/>
<evidence type="ECO:0000313" key="8">
    <source>
        <dbReference type="EMBL" id="RDJ02751.1"/>
    </source>
</evidence>
<evidence type="ECO:0000256" key="2">
    <source>
        <dbReference type="ARBA" id="ARBA00022475"/>
    </source>
</evidence>
<feature type="transmembrane region" description="Helical" evidence="6">
    <location>
        <begin position="194"/>
        <end position="218"/>
    </location>
</feature>
<dbReference type="PANTHER" id="PTHR30485">
    <property type="entry name" value="NI/FE-HYDROGENASE 1 B-TYPE CYTOCHROME SUBUNIT"/>
    <property type="match status" value="1"/>
</dbReference>
<keyword evidence="5 6" id="KW-0472">Membrane</keyword>
<comment type="subcellular location">
    <subcellularLocation>
        <location evidence="1">Cell membrane</location>
        <topology evidence="1">Multi-pass membrane protein</topology>
    </subcellularLocation>
</comment>
<feature type="domain" description="Cytochrome b561 bacterial/Ni-hydrogenase" evidence="7">
    <location>
        <begin position="20"/>
        <end position="272"/>
    </location>
</feature>
<dbReference type="GO" id="GO:0009055">
    <property type="term" value="F:electron transfer activity"/>
    <property type="evidence" value="ECO:0007669"/>
    <property type="project" value="InterPro"/>
</dbReference>
<evidence type="ECO:0000256" key="6">
    <source>
        <dbReference type="SAM" id="Phobius"/>
    </source>
</evidence>
<dbReference type="Pfam" id="PF01292">
    <property type="entry name" value="Ni_hydr_CYTB"/>
    <property type="match status" value="1"/>
</dbReference>
<dbReference type="GO" id="GO:0022904">
    <property type="term" value="P:respiratory electron transport chain"/>
    <property type="evidence" value="ECO:0007669"/>
    <property type="project" value="InterPro"/>
</dbReference>
<dbReference type="Gene3D" id="1.20.950.20">
    <property type="entry name" value="Transmembrane di-heme cytochromes, Chain C"/>
    <property type="match status" value="1"/>
</dbReference>
<dbReference type="Proteomes" id="UP000254939">
    <property type="component" value="Unassembled WGS sequence"/>
</dbReference>
<dbReference type="PANTHER" id="PTHR30485:SF1">
    <property type="entry name" value="CYTOCHROME YDHU-RELATED"/>
    <property type="match status" value="1"/>
</dbReference>
<dbReference type="InterPro" id="IPR016174">
    <property type="entry name" value="Di-haem_cyt_TM"/>
</dbReference>
<evidence type="ECO:0000256" key="3">
    <source>
        <dbReference type="ARBA" id="ARBA00022692"/>
    </source>
</evidence>
<dbReference type="InterPro" id="IPR011577">
    <property type="entry name" value="Cyt_b561_bac/Ni-Hgenase"/>
</dbReference>
<protein>
    <recommendedName>
        <fullName evidence="7">Cytochrome b561 bacterial/Ni-hydrogenase domain-containing protein</fullName>
    </recommendedName>
</protein>
<dbReference type="InterPro" id="IPR051542">
    <property type="entry name" value="Hydrogenase_cytochrome"/>
</dbReference>
<dbReference type="GO" id="GO:0020037">
    <property type="term" value="F:heme binding"/>
    <property type="evidence" value="ECO:0007669"/>
    <property type="project" value="TreeGrafter"/>
</dbReference>
<dbReference type="SUPFAM" id="SSF81342">
    <property type="entry name" value="Transmembrane di-heme cytochromes"/>
    <property type="match status" value="1"/>
</dbReference>
<feature type="transmembrane region" description="Helical" evidence="6">
    <location>
        <begin position="238"/>
        <end position="259"/>
    </location>
</feature>
<comment type="caution">
    <text evidence="8">The sequence shown here is derived from an EMBL/GenBank/DDBJ whole genome shotgun (WGS) entry which is preliminary data.</text>
</comment>